<dbReference type="Gene3D" id="3.40.50.620">
    <property type="entry name" value="HUPs"/>
    <property type="match status" value="1"/>
</dbReference>
<dbReference type="PIRSF" id="PIRSF006661">
    <property type="entry name" value="PP-lp_UCP006661"/>
    <property type="match status" value="1"/>
</dbReference>
<dbReference type="RefSeq" id="WP_349218876.1">
    <property type="nucleotide sequence ID" value="NZ_JBBMFD010000007.1"/>
</dbReference>
<dbReference type="InterPro" id="IPR052188">
    <property type="entry name" value="Ni-pincer_cofactor_biosynth"/>
</dbReference>
<name>A0ABV1DZ83_9FIRM</name>
<accession>A0ABV1DZ83</accession>
<feature type="domain" description="NAD/GMP synthase" evidence="1">
    <location>
        <begin position="19"/>
        <end position="81"/>
    </location>
</feature>
<keyword evidence="3" id="KW-1185">Reference proteome</keyword>
<gene>
    <name evidence="2" type="primary">larE</name>
    <name evidence="2" type="ORF">WMO26_05915</name>
</gene>
<proteinExistence type="predicted"/>
<sequence>MSFFVYNRLLSRLKALSRAAVAFSGGTDSAFLLFAAREALGAENVLALTADSAFFPREEAEGARALAANLGIRQVFVSADPLSDPLIRQNPPDRCYHCKKRLLSVLKQRAQAEGFPCLLDGSNADDAGDYRPGAKAVRELQILSPLQEAGLKKDEIRALSKEYGLATWEKPASACLASRIPYGEPLTIEALRRVEQAEAFLRSLGFSQLRVRAHQNLARIEVPFEELQGLMEACRTNGIVPMLRSLGFTYITADLSGYRMGSMNEILRENRDNPRLENIR</sequence>
<dbReference type="NCBIfam" id="TIGR00268">
    <property type="entry name" value="ATP-dependent sacrificial sulfur transferase LarE"/>
    <property type="match status" value="1"/>
</dbReference>
<dbReference type="PANTHER" id="PTHR43169:SF2">
    <property type="entry name" value="NAD_GMP SYNTHASE DOMAIN-CONTAINING PROTEIN"/>
    <property type="match status" value="1"/>
</dbReference>
<comment type="caution">
    <text evidence="2">The sequence shown here is derived from an EMBL/GenBank/DDBJ whole genome shotgun (WGS) entry which is preliminary data.</text>
</comment>
<dbReference type="CDD" id="cd01990">
    <property type="entry name" value="LarE-like"/>
    <property type="match status" value="1"/>
</dbReference>
<dbReference type="SUPFAM" id="SSF52402">
    <property type="entry name" value="Adenine nucleotide alpha hydrolases-like"/>
    <property type="match status" value="1"/>
</dbReference>
<dbReference type="Proteomes" id="UP001489509">
    <property type="component" value="Unassembled WGS sequence"/>
</dbReference>
<keyword evidence="2" id="KW-0808">Transferase</keyword>
<dbReference type="EMBL" id="JBBMFD010000007">
    <property type="protein sequence ID" value="MEQ2440363.1"/>
    <property type="molecule type" value="Genomic_DNA"/>
</dbReference>
<protein>
    <submittedName>
        <fullName evidence="2">ATP-dependent sacrificial sulfur transferase LarE</fullName>
    </submittedName>
</protein>
<organism evidence="2 3">
    <name type="scientific">Solibaculum intestinale</name>
    <dbReference type="NCBI Taxonomy" id="3133165"/>
    <lineage>
        <taxon>Bacteria</taxon>
        <taxon>Bacillati</taxon>
        <taxon>Bacillota</taxon>
        <taxon>Clostridia</taxon>
        <taxon>Eubacteriales</taxon>
        <taxon>Oscillospiraceae</taxon>
        <taxon>Solibaculum</taxon>
    </lineage>
</organism>
<evidence type="ECO:0000259" key="1">
    <source>
        <dbReference type="Pfam" id="PF02540"/>
    </source>
</evidence>
<dbReference type="InterPro" id="IPR022310">
    <property type="entry name" value="NAD/GMP_synthase"/>
</dbReference>
<evidence type="ECO:0000313" key="2">
    <source>
        <dbReference type="EMBL" id="MEQ2440363.1"/>
    </source>
</evidence>
<reference evidence="2 3" key="1">
    <citation type="submission" date="2024-03" db="EMBL/GenBank/DDBJ databases">
        <title>Human intestinal bacterial collection.</title>
        <authorList>
            <person name="Pauvert C."/>
            <person name="Hitch T.C.A."/>
            <person name="Clavel T."/>
        </authorList>
    </citation>
    <scope>NUCLEOTIDE SEQUENCE [LARGE SCALE GENOMIC DNA]</scope>
    <source>
        <strain evidence="2 3">CLA-JM-H44</strain>
    </source>
</reference>
<dbReference type="PANTHER" id="PTHR43169">
    <property type="entry name" value="EXSB FAMILY PROTEIN"/>
    <property type="match status" value="1"/>
</dbReference>
<evidence type="ECO:0000313" key="3">
    <source>
        <dbReference type="Proteomes" id="UP001489509"/>
    </source>
</evidence>
<dbReference type="Pfam" id="PF02540">
    <property type="entry name" value="NAD_synthase"/>
    <property type="match status" value="1"/>
</dbReference>
<dbReference type="GO" id="GO:0016740">
    <property type="term" value="F:transferase activity"/>
    <property type="evidence" value="ECO:0007669"/>
    <property type="project" value="UniProtKB-KW"/>
</dbReference>
<dbReference type="InterPro" id="IPR005232">
    <property type="entry name" value="LarE"/>
</dbReference>
<dbReference type="InterPro" id="IPR014729">
    <property type="entry name" value="Rossmann-like_a/b/a_fold"/>
</dbReference>